<accession>A0A511WM39</accession>
<dbReference type="RefSeq" id="WP_146812967.1">
    <property type="nucleotide sequence ID" value="NZ_BJYD01000004.1"/>
</dbReference>
<keyword evidence="1" id="KW-0732">Signal</keyword>
<protein>
    <recommendedName>
        <fullName evidence="4">Lipoprotein</fullName>
    </recommendedName>
</protein>
<evidence type="ECO:0008006" key="4">
    <source>
        <dbReference type="Google" id="ProtNLM"/>
    </source>
</evidence>
<dbReference type="EMBL" id="BJYD01000004">
    <property type="protein sequence ID" value="GEN52204.1"/>
    <property type="molecule type" value="Genomic_DNA"/>
</dbReference>
<sequence>MKGKFLIFMFVAFVLLAGCNSEKEELLEGITSGVEGRYSVLAFKSENGSSEAFQNEINQIFNDPEVWENRLYSFNILEEVPEEPYDYKKLLNIKELPQYIVLDTKEVVFRTTHIKDLESFLLEGVQQSSHEH</sequence>
<evidence type="ECO:0000313" key="3">
    <source>
        <dbReference type="Proteomes" id="UP000321886"/>
    </source>
</evidence>
<dbReference type="AlphaFoldDB" id="A0A511WM39"/>
<proteinExistence type="predicted"/>
<reference evidence="2 3" key="1">
    <citation type="submission" date="2019-07" db="EMBL/GenBank/DDBJ databases">
        <title>Whole genome shotgun sequence of Halobacillus faecis NBRC 103569.</title>
        <authorList>
            <person name="Hosoyama A."/>
            <person name="Uohara A."/>
            <person name="Ohji S."/>
            <person name="Ichikawa N."/>
        </authorList>
    </citation>
    <scope>NUCLEOTIDE SEQUENCE [LARGE SCALE GENOMIC DNA]</scope>
    <source>
        <strain evidence="2 3">NBRC 103569</strain>
    </source>
</reference>
<feature type="chain" id="PRO_5038355294" description="Lipoprotein" evidence="1">
    <location>
        <begin position="18"/>
        <end position="132"/>
    </location>
</feature>
<evidence type="ECO:0000313" key="2">
    <source>
        <dbReference type="EMBL" id="GEN52204.1"/>
    </source>
</evidence>
<keyword evidence="3" id="KW-1185">Reference proteome</keyword>
<dbReference type="OrthoDB" id="2968792at2"/>
<dbReference type="PROSITE" id="PS51257">
    <property type="entry name" value="PROKAR_LIPOPROTEIN"/>
    <property type="match status" value="1"/>
</dbReference>
<feature type="signal peptide" evidence="1">
    <location>
        <begin position="1"/>
        <end position="17"/>
    </location>
</feature>
<name>A0A511WM39_9BACI</name>
<gene>
    <name evidence="2" type="ORF">HFA01_04660</name>
</gene>
<dbReference type="Proteomes" id="UP000321886">
    <property type="component" value="Unassembled WGS sequence"/>
</dbReference>
<organism evidence="2 3">
    <name type="scientific">Halobacillus faecis</name>
    <dbReference type="NCBI Taxonomy" id="360184"/>
    <lineage>
        <taxon>Bacteria</taxon>
        <taxon>Bacillati</taxon>
        <taxon>Bacillota</taxon>
        <taxon>Bacilli</taxon>
        <taxon>Bacillales</taxon>
        <taxon>Bacillaceae</taxon>
        <taxon>Halobacillus</taxon>
    </lineage>
</organism>
<evidence type="ECO:0000256" key="1">
    <source>
        <dbReference type="SAM" id="SignalP"/>
    </source>
</evidence>
<comment type="caution">
    <text evidence="2">The sequence shown here is derived from an EMBL/GenBank/DDBJ whole genome shotgun (WGS) entry which is preliminary data.</text>
</comment>